<dbReference type="InterPro" id="IPR050080">
    <property type="entry name" value="RNase_PH"/>
</dbReference>
<keyword evidence="3" id="KW-0698">rRNA processing</keyword>
<evidence type="ECO:0000256" key="6">
    <source>
        <dbReference type="SAM" id="Phobius"/>
    </source>
</evidence>
<evidence type="ECO:0000313" key="8">
    <source>
        <dbReference type="EMBL" id="KAF6005115.1"/>
    </source>
</evidence>
<dbReference type="GO" id="GO:0071051">
    <property type="term" value="P:poly(A)-dependent snoRNA 3'-end processing"/>
    <property type="evidence" value="ECO:0007669"/>
    <property type="project" value="TreeGrafter"/>
</dbReference>
<accession>A0A7J7IPQ2</accession>
<dbReference type="GO" id="GO:0003723">
    <property type="term" value="F:RNA binding"/>
    <property type="evidence" value="ECO:0007669"/>
    <property type="project" value="TreeGrafter"/>
</dbReference>
<feature type="transmembrane region" description="Helical" evidence="6">
    <location>
        <begin position="128"/>
        <end position="155"/>
    </location>
</feature>
<dbReference type="PANTHER" id="PTHR11953">
    <property type="entry name" value="EXOSOME COMPLEX COMPONENT"/>
    <property type="match status" value="1"/>
</dbReference>
<feature type="domain" description="Exoribonuclease phosphorolytic" evidence="7">
    <location>
        <begin position="14"/>
        <end position="53"/>
    </location>
</feature>
<comment type="subcellular location">
    <subcellularLocation>
        <location evidence="1">Nucleus</location>
    </subcellularLocation>
</comment>
<keyword evidence="9" id="KW-1185">Reference proteome</keyword>
<evidence type="ECO:0000256" key="4">
    <source>
        <dbReference type="ARBA" id="ARBA00022835"/>
    </source>
</evidence>
<comment type="caution">
    <text evidence="8">The sequence shown here is derived from an EMBL/GenBank/DDBJ whole genome shotgun (WGS) entry which is preliminary data.</text>
</comment>
<gene>
    <name evidence="8" type="ORF">F1559_000730</name>
</gene>
<dbReference type="GO" id="GO:0071028">
    <property type="term" value="P:nuclear mRNA surveillance"/>
    <property type="evidence" value="ECO:0007669"/>
    <property type="project" value="TreeGrafter"/>
</dbReference>
<dbReference type="EMBL" id="VWRR01000001">
    <property type="protein sequence ID" value="KAF6005115.1"/>
    <property type="molecule type" value="Genomic_DNA"/>
</dbReference>
<evidence type="ECO:0000259" key="7">
    <source>
        <dbReference type="Pfam" id="PF01138"/>
    </source>
</evidence>
<dbReference type="GO" id="GO:0000177">
    <property type="term" value="C:cytoplasmic exosome (RNase complex)"/>
    <property type="evidence" value="ECO:0007669"/>
    <property type="project" value="TreeGrafter"/>
</dbReference>
<dbReference type="InterPro" id="IPR020568">
    <property type="entry name" value="Ribosomal_Su5_D2-typ_SF"/>
</dbReference>
<dbReference type="InterPro" id="IPR001247">
    <property type="entry name" value="ExoRNase_PH_dom1"/>
</dbReference>
<dbReference type="Pfam" id="PF01138">
    <property type="entry name" value="RNase_PH"/>
    <property type="match status" value="2"/>
</dbReference>
<evidence type="ECO:0000256" key="5">
    <source>
        <dbReference type="ARBA" id="ARBA00023242"/>
    </source>
</evidence>
<evidence type="ECO:0000256" key="3">
    <source>
        <dbReference type="ARBA" id="ARBA00022552"/>
    </source>
</evidence>
<feature type="domain" description="Exoribonuclease phosphorolytic" evidence="7">
    <location>
        <begin position="119"/>
        <end position="177"/>
    </location>
</feature>
<proteinExistence type="inferred from homology"/>
<dbReference type="GO" id="GO:0005730">
    <property type="term" value="C:nucleolus"/>
    <property type="evidence" value="ECO:0007669"/>
    <property type="project" value="TreeGrafter"/>
</dbReference>
<dbReference type="InterPro" id="IPR027408">
    <property type="entry name" value="PNPase/RNase_PH_dom_sf"/>
</dbReference>
<evidence type="ECO:0000313" key="9">
    <source>
        <dbReference type="Proteomes" id="UP000530660"/>
    </source>
</evidence>
<dbReference type="AlphaFoldDB" id="A0A7J7IPQ2"/>
<dbReference type="GO" id="GO:0034475">
    <property type="term" value="P:U4 snRNA 3'-end processing"/>
    <property type="evidence" value="ECO:0007669"/>
    <property type="project" value="TreeGrafter"/>
</dbReference>
<comment type="similarity">
    <text evidence="2">Belongs to the RNase PH family.</text>
</comment>
<keyword evidence="6" id="KW-0812">Transmembrane</keyword>
<dbReference type="GO" id="GO:0000176">
    <property type="term" value="C:nuclear exosome (RNase complex)"/>
    <property type="evidence" value="ECO:0007669"/>
    <property type="project" value="TreeGrafter"/>
</dbReference>
<feature type="transmembrane region" description="Helical" evidence="6">
    <location>
        <begin position="161"/>
        <end position="183"/>
    </location>
</feature>
<evidence type="ECO:0000256" key="1">
    <source>
        <dbReference type="ARBA" id="ARBA00004123"/>
    </source>
</evidence>
<reference evidence="8 9" key="1">
    <citation type="journal article" date="2020" name="J. Phycol.">
        <title>Comparative genome analysis reveals Cyanidiococcus gen. nov., a new extremophilic red algal genus sister to Cyanidioschyzon (Cyanidioschyzonaceae, Rhodophyta).</title>
        <authorList>
            <person name="Liu S.-L."/>
            <person name="Chiang Y.-R."/>
            <person name="Yoon H.S."/>
            <person name="Fu H.-Y."/>
        </authorList>
    </citation>
    <scope>NUCLEOTIDE SEQUENCE [LARGE SCALE GENOMIC DNA]</scope>
    <source>
        <strain evidence="8 9">THAL066</strain>
    </source>
</reference>
<organism evidence="8 9">
    <name type="scientific">Cyanidiococcus yangmingshanensis</name>
    <dbReference type="NCBI Taxonomy" id="2690220"/>
    <lineage>
        <taxon>Eukaryota</taxon>
        <taxon>Rhodophyta</taxon>
        <taxon>Bangiophyceae</taxon>
        <taxon>Cyanidiales</taxon>
        <taxon>Cyanidiaceae</taxon>
        <taxon>Cyanidiococcus</taxon>
    </lineage>
</organism>
<name>A0A7J7IPQ2_9RHOD</name>
<sequence length="293" mass="32417">METSRRDRRAAEALRPLRAALGALDRADGSCQLSLGETRVLVSVYGPIQSDQISKTGLTRLQSPKRGSCQVTWLEPEPGAPFVQSWTPSPGPDVLNGLSEQNHFLSSEQTALRARVGGMRRRPTAESVLTRVFNTTILLEEYPLSSIYLIVHVLYDDGGAMATAIMASTLALMNAGISMRGFVVALHLMTLRQPGSALPVFWLDPTPEELSQRACRSSLWVFDHEGGICFNRIETSPWLMTLPSSPMIADRMEAAAEWLKTEHHVASTAAEKLCHWIRTIIQAHTMQQLPETR</sequence>
<dbReference type="GO" id="GO:0006364">
    <property type="term" value="P:rRNA processing"/>
    <property type="evidence" value="ECO:0007669"/>
    <property type="project" value="UniProtKB-KW"/>
</dbReference>
<keyword evidence="4" id="KW-0271">Exosome</keyword>
<dbReference type="SUPFAM" id="SSF54211">
    <property type="entry name" value="Ribosomal protein S5 domain 2-like"/>
    <property type="match status" value="1"/>
</dbReference>
<keyword evidence="6" id="KW-0472">Membrane</keyword>
<keyword evidence="5" id="KW-0539">Nucleus</keyword>
<keyword evidence="6" id="KW-1133">Transmembrane helix</keyword>
<dbReference type="PANTHER" id="PTHR11953:SF1">
    <property type="entry name" value="EXOSOME COMPLEX COMPONENT RRP46"/>
    <property type="match status" value="1"/>
</dbReference>
<dbReference type="Gene3D" id="3.30.230.70">
    <property type="entry name" value="GHMP Kinase, N-terminal domain"/>
    <property type="match status" value="1"/>
</dbReference>
<dbReference type="OrthoDB" id="437922at2759"/>
<dbReference type="GO" id="GO:0016075">
    <property type="term" value="P:rRNA catabolic process"/>
    <property type="evidence" value="ECO:0007669"/>
    <property type="project" value="TreeGrafter"/>
</dbReference>
<evidence type="ECO:0000256" key="2">
    <source>
        <dbReference type="ARBA" id="ARBA00006678"/>
    </source>
</evidence>
<protein>
    <recommendedName>
        <fullName evidence="7">Exoribonuclease phosphorolytic domain-containing protein</fullName>
    </recommendedName>
</protein>
<dbReference type="Proteomes" id="UP000530660">
    <property type="component" value="Unassembled WGS sequence"/>
</dbReference>